<dbReference type="Gene3D" id="3.40.50.300">
    <property type="entry name" value="P-loop containing nucleotide triphosphate hydrolases"/>
    <property type="match status" value="1"/>
</dbReference>
<reference evidence="5" key="1">
    <citation type="journal article" date="2019" name="Int. J. Syst. Evol. Microbiol.">
        <title>The Global Catalogue of Microorganisms (GCM) 10K type strain sequencing project: providing services to taxonomists for standard genome sequencing and annotation.</title>
        <authorList>
            <consortium name="The Broad Institute Genomics Platform"/>
            <consortium name="The Broad Institute Genome Sequencing Center for Infectious Disease"/>
            <person name="Wu L."/>
            <person name="Ma J."/>
        </authorList>
    </citation>
    <scope>NUCLEOTIDE SEQUENCE [LARGE SCALE GENOMIC DNA]</scope>
    <source>
        <strain evidence="5">KCTC 42984</strain>
    </source>
</reference>
<dbReference type="Proteomes" id="UP001595604">
    <property type="component" value="Unassembled WGS sequence"/>
</dbReference>
<dbReference type="InterPro" id="IPR027417">
    <property type="entry name" value="P-loop_NTPase"/>
</dbReference>
<accession>A0ABV7ISC8</accession>
<keyword evidence="5" id="KW-1185">Reference proteome</keyword>
<name>A0ABV7ISC8_9SPHN</name>
<dbReference type="Pfam" id="PF03237">
    <property type="entry name" value="Terminase_6N"/>
    <property type="match status" value="1"/>
</dbReference>
<organism evidence="4 5">
    <name type="scientific">Novosphingobium bradum</name>
    <dbReference type="NCBI Taxonomy" id="1737444"/>
    <lineage>
        <taxon>Bacteria</taxon>
        <taxon>Pseudomonadati</taxon>
        <taxon>Pseudomonadota</taxon>
        <taxon>Alphaproteobacteria</taxon>
        <taxon>Sphingomonadales</taxon>
        <taxon>Sphingomonadaceae</taxon>
        <taxon>Novosphingobium</taxon>
    </lineage>
</organism>
<sequence length="467" mass="50262">MAEARPPGRTSRAAPSDPAPAPRTDAGLLGLLKAARPEQIDEFVRHMTRAERKAWRWHWPIWARPEQLPPPGDWRTWLILAGRGFGKTRAGAEWVRAIAERDGEARIALVAASLAEARAIMVEGESGLRHIGAPGQRPIFEASLRRLTWPSGAQALLYSAAEPESLRGPQHSHAWCDEIAKWDHSSGRATSAWDNLLMGLRLGEDPRAVATTTPRDAAVLRRILAENDDGALAVTRGSTFDNEANLPARFVNAMRSTFGQSLLGRQELDGELLLDRDGALWTRALLEECRAPSPPSPPVRTVIGVDPPASAHGDACGIVVCALGEDGLARVLADASVEKARPERWARAVAEAAAAWNADRVVAEANQGGAMVESVLRAADLALPLKLVHASRGKSARAEPVAALYETGRVRHAGLFARLEDELCGLMPGGGYEGPGRSPDRADALVWALTELCLGRAAAPRVWLYGN</sequence>
<dbReference type="Pfam" id="PF17289">
    <property type="entry name" value="Terminase_6C"/>
    <property type="match status" value="1"/>
</dbReference>
<gene>
    <name evidence="4" type="ORF">ACFOD9_13340</name>
</gene>
<feature type="domain" description="Terminase large subunit gp17-like C-terminal" evidence="3">
    <location>
        <begin position="303"/>
        <end position="450"/>
    </location>
</feature>
<evidence type="ECO:0000259" key="3">
    <source>
        <dbReference type="Pfam" id="PF17289"/>
    </source>
</evidence>
<evidence type="ECO:0000256" key="1">
    <source>
        <dbReference type="ARBA" id="ARBA00022612"/>
    </source>
</evidence>
<comment type="caution">
    <text evidence="4">The sequence shown here is derived from an EMBL/GenBank/DDBJ whole genome shotgun (WGS) entry which is preliminary data.</text>
</comment>
<dbReference type="InterPro" id="IPR035421">
    <property type="entry name" value="Terminase_6C"/>
</dbReference>
<feature type="region of interest" description="Disordered" evidence="2">
    <location>
        <begin position="1"/>
        <end position="25"/>
    </location>
</feature>
<dbReference type="RefSeq" id="WP_379510616.1">
    <property type="nucleotide sequence ID" value="NZ_JBHRTQ010000011.1"/>
</dbReference>
<evidence type="ECO:0000313" key="4">
    <source>
        <dbReference type="EMBL" id="MFC3175239.1"/>
    </source>
</evidence>
<proteinExistence type="predicted"/>
<dbReference type="EMBL" id="JBHRTQ010000011">
    <property type="protein sequence ID" value="MFC3175239.1"/>
    <property type="molecule type" value="Genomic_DNA"/>
</dbReference>
<feature type="compositionally biased region" description="Low complexity" evidence="2">
    <location>
        <begin position="10"/>
        <end position="25"/>
    </location>
</feature>
<dbReference type="Gene3D" id="3.30.420.240">
    <property type="match status" value="1"/>
</dbReference>
<evidence type="ECO:0000313" key="5">
    <source>
        <dbReference type="Proteomes" id="UP001595604"/>
    </source>
</evidence>
<evidence type="ECO:0000256" key="2">
    <source>
        <dbReference type="SAM" id="MobiDB-lite"/>
    </source>
</evidence>
<keyword evidence="1" id="KW-1188">Viral release from host cell</keyword>
<protein>
    <submittedName>
        <fullName evidence="4">DNA-packaging protein</fullName>
    </submittedName>
</protein>